<keyword evidence="3" id="KW-0418">Kinase</keyword>
<dbReference type="InterPro" id="IPR000719">
    <property type="entry name" value="Prot_kinase_dom"/>
</dbReference>
<evidence type="ECO:0000256" key="2">
    <source>
        <dbReference type="ARBA" id="ARBA00022741"/>
    </source>
</evidence>
<evidence type="ECO:0000256" key="3">
    <source>
        <dbReference type="ARBA" id="ARBA00022777"/>
    </source>
</evidence>
<evidence type="ECO:0000313" key="7">
    <source>
        <dbReference type="EMBL" id="MDV7220515.1"/>
    </source>
</evidence>
<keyword evidence="8" id="KW-1185">Reference proteome</keyword>
<protein>
    <recommendedName>
        <fullName evidence="6">Protein kinase domain-containing protein</fullName>
    </recommendedName>
</protein>
<keyword evidence="1" id="KW-0808">Transferase</keyword>
<dbReference type="InterPro" id="IPR011009">
    <property type="entry name" value="Kinase-like_dom_sf"/>
</dbReference>
<dbReference type="Gene3D" id="1.10.510.10">
    <property type="entry name" value="Transferase(Phosphotransferase) domain 1"/>
    <property type="match status" value="1"/>
</dbReference>
<keyword evidence="2" id="KW-0547">Nucleotide-binding</keyword>
<dbReference type="Pfam" id="PF00069">
    <property type="entry name" value="Pkinase"/>
    <property type="match status" value="1"/>
</dbReference>
<evidence type="ECO:0000256" key="1">
    <source>
        <dbReference type="ARBA" id="ARBA00022679"/>
    </source>
</evidence>
<name>A0ABU4FKG8_9ACTN</name>
<dbReference type="PROSITE" id="PS50011">
    <property type="entry name" value="PROTEIN_KINASE_DOM"/>
    <property type="match status" value="1"/>
</dbReference>
<evidence type="ECO:0000313" key="8">
    <source>
        <dbReference type="Proteomes" id="UP001187346"/>
    </source>
</evidence>
<dbReference type="SUPFAM" id="SSF56112">
    <property type="entry name" value="Protein kinase-like (PK-like)"/>
    <property type="match status" value="1"/>
</dbReference>
<evidence type="ECO:0000256" key="4">
    <source>
        <dbReference type="ARBA" id="ARBA00022840"/>
    </source>
</evidence>
<feature type="domain" description="Protein kinase" evidence="6">
    <location>
        <begin position="8"/>
        <end position="274"/>
    </location>
</feature>
<sequence length="821" mass="89622">MRRDYACETLPFHRHQDGMADVFHATHKATGTPVVLKQLHGKNPAPSKKARMAREIEVGRFLNGHPYAMPVWDADPDNSWFVMPVAKRTAAECRDDLKDPAALRTLVNGLCSVLSAAHDAHEPGASQGWVHRDIKPSNVLRLEGRWVLADWGIARRPAGLTTDPQRTKVGMNMGSKGFAAPELTGEAHSAGPPADIYSLGQLIGWAVTGKDPLANIALIPASGPWRAVVREATRRDPDRRPPTVQAFIDLVAREIEAPPVPPVIYGETLRDSLNSAGEAARDAPEKLVSLAATHPEDAALYCDVLLRVSPEVLLPALMADPARAVEIVRAMSELLGTHRPPERGEVDAVILWLFAVARHAADAAELHLLEECCNGAFSWDALWDQWRPQDEIRPWLRTLRGDAAASAAGALREHPNCARHFSSMANDVHVDHRIRSAVSDKVAPHPPPPANPDGTPAARSEIRREGGALENQKLTDLVEDAQLHLGTTSDSTSPRVVQGTVVRHRTTSTAGEPAVRPTLSSTTSDNVRAGVAGRRMHVLALDDNEVTALSPLKHFIANLPGDEGRFHLTSLADPARLDDYLDAYPEVDVVLVDATFERSGRSGTCLTAFDTLINRNGPKAIGLSKSQIGAALFPFAVCQLLPPPQGQIIAGWTYKDDSLERGYPRVVQMLDVIASGHWPVPDTLLHCIPVKVEGTGDFISTILASRTDVKLWNLMSENHYRTSELANYAAVSTRTIAVRFARYFEAINSFESVMNNNNLHPFEGSAEHPLSSRSLGTAQPLQRAIEVFARTHRSLFQAPELMGIVARREHSRVTQKKGDGK</sequence>
<dbReference type="RefSeq" id="WP_317774070.1">
    <property type="nucleotide sequence ID" value="NZ_JAWMAJ010000133.1"/>
</dbReference>
<evidence type="ECO:0000259" key="6">
    <source>
        <dbReference type="PROSITE" id="PS50011"/>
    </source>
</evidence>
<dbReference type="PANTHER" id="PTHR43289:SF34">
    <property type="entry name" value="SERINE_THREONINE-PROTEIN KINASE YBDM-RELATED"/>
    <property type="match status" value="1"/>
</dbReference>
<keyword evidence="4" id="KW-0067">ATP-binding</keyword>
<proteinExistence type="predicted"/>
<dbReference type="SMART" id="SM00220">
    <property type="entry name" value="S_TKc"/>
    <property type="match status" value="1"/>
</dbReference>
<dbReference type="PANTHER" id="PTHR43289">
    <property type="entry name" value="MITOGEN-ACTIVATED PROTEIN KINASE KINASE KINASE 20-RELATED"/>
    <property type="match status" value="1"/>
</dbReference>
<organism evidence="7 8">
    <name type="scientific">Streptomyces prunicolor</name>
    <dbReference type="NCBI Taxonomy" id="67348"/>
    <lineage>
        <taxon>Bacteria</taxon>
        <taxon>Bacillati</taxon>
        <taxon>Actinomycetota</taxon>
        <taxon>Actinomycetes</taxon>
        <taxon>Kitasatosporales</taxon>
        <taxon>Streptomycetaceae</taxon>
        <taxon>Streptomyces</taxon>
    </lineage>
</organism>
<feature type="region of interest" description="Disordered" evidence="5">
    <location>
        <begin position="504"/>
        <end position="524"/>
    </location>
</feature>
<accession>A0ABU4FKG8</accession>
<reference evidence="7 8" key="1">
    <citation type="submission" date="2023-10" db="EMBL/GenBank/DDBJ databases">
        <title>Characterization of rhizosphere-enriched actinobacteria from wheat plants lab-grown on chernevaya soil.</title>
        <authorList>
            <person name="Tikhonova E.N."/>
            <person name="Konopkin A."/>
            <person name="Kravchenko I.K."/>
        </authorList>
    </citation>
    <scope>NUCLEOTIDE SEQUENCE [LARGE SCALE GENOMIC DNA]</scope>
    <source>
        <strain evidence="7 8">RR29</strain>
    </source>
</reference>
<dbReference type="EMBL" id="JAWMAJ010000133">
    <property type="protein sequence ID" value="MDV7220515.1"/>
    <property type="molecule type" value="Genomic_DNA"/>
</dbReference>
<feature type="region of interest" description="Disordered" evidence="5">
    <location>
        <begin position="439"/>
        <end position="461"/>
    </location>
</feature>
<comment type="caution">
    <text evidence="7">The sequence shown here is derived from an EMBL/GenBank/DDBJ whole genome shotgun (WGS) entry which is preliminary data.</text>
</comment>
<evidence type="ECO:0000256" key="5">
    <source>
        <dbReference type="SAM" id="MobiDB-lite"/>
    </source>
</evidence>
<gene>
    <name evidence="7" type="ORF">R5A26_31685</name>
</gene>
<dbReference type="Proteomes" id="UP001187346">
    <property type="component" value="Unassembled WGS sequence"/>
</dbReference>